<dbReference type="Gene3D" id="3.40.630.10">
    <property type="entry name" value="Zn peptidases"/>
    <property type="match status" value="1"/>
</dbReference>
<dbReference type="InterPro" id="IPR010158">
    <property type="entry name" value="Amidase_Cbmase"/>
</dbReference>
<comment type="similarity">
    <text evidence="1">Belongs to the peptidase M20 family.</text>
</comment>
<dbReference type="Pfam" id="PF07687">
    <property type="entry name" value="M20_dimer"/>
    <property type="match status" value="1"/>
</dbReference>
<gene>
    <name evidence="4" type="ORF">JOC54_004504</name>
</gene>
<evidence type="ECO:0000313" key="4">
    <source>
        <dbReference type="EMBL" id="MBM7841203.1"/>
    </source>
</evidence>
<organism evidence="4 5">
    <name type="scientific">Shouchella xiaoxiensis</name>
    <dbReference type="NCBI Taxonomy" id="766895"/>
    <lineage>
        <taxon>Bacteria</taxon>
        <taxon>Bacillati</taxon>
        <taxon>Bacillota</taxon>
        <taxon>Bacilli</taxon>
        <taxon>Bacillales</taxon>
        <taxon>Bacillaceae</taxon>
        <taxon>Shouchella</taxon>
    </lineage>
</organism>
<comment type="caution">
    <text evidence="4">The sequence shown here is derived from an EMBL/GenBank/DDBJ whole genome shotgun (WGS) entry which is preliminary data.</text>
</comment>
<dbReference type="CDD" id="cd03884">
    <property type="entry name" value="M20_bAS"/>
    <property type="match status" value="1"/>
</dbReference>
<feature type="domain" description="Peptidase M20 dimerisation" evidence="3">
    <location>
        <begin position="214"/>
        <end position="311"/>
    </location>
</feature>
<dbReference type="Proteomes" id="UP001179280">
    <property type="component" value="Unassembled WGS sequence"/>
</dbReference>
<evidence type="ECO:0000313" key="5">
    <source>
        <dbReference type="Proteomes" id="UP001179280"/>
    </source>
</evidence>
<proteinExistence type="inferred from homology"/>
<dbReference type="RefSeq" id="WP_204469209.1">
    <property type="nucleotide sequence ID" value="NZ_JAFBCV010000024.1"/>
</dbReference>
<dbReference type="EC" id="3.5.1.87" evidence="4"/>
<sequence length="407" mass="44522">MKTEKKTINSARLTETLNTFASFGKTANNGVTRLSLSKEDIDARTYFNEQCEALGLTVQLDDLGNMYAILPGKNPKKPPIFMGSHLDTVKKGGRFDGVLGVAAALEVVRSIIDQGIEPDTPVGIINFTNEEGARFEPSMMASGIIAGKFDKETMMKKTDPEGITFAEALQASGFVGNKANRLDSARAFLELHIEQGPILEREQLEIGVVECVVGMCCYEIEITGKSNHAGTTPQTMRSDALTAANLCMTAFHQELAKLDSELVYTMGRFTVSPNIHTVIPNKVVFSIEARHKDESVIQEVERIIDTVVEEATLSSKATKLWGRDTVWFDSDVVNQVEQATTDLGYSHKRMVSGAGHDAQFIAGVVPTAMIFVPSTGGISHAEEEYTSWEECVKGATVLYETIQRLIN</sequence>
<reference evidence="4" key="1">
    <citation type="submission" date="2021-01" db="EMBL/GenBank/DDBJ databases">
        <title>Genomic Encyclopedia of Type Strains, Phase IV (KMG-IV): sequencing the most valuable type-strain genomes for metagenomic binning, comparative biology and taxonomic classification.</title>
        <authorList>
            <person name="Goeker M."/>
        </authorList>
    </citation>
    <scope>NUCLEOTIDE SEQUENCE</scope>
    <source>
        <strain evidence="4">DSM 21943</strain>
    </source>
</reference>
<dbReference type="InterPro" id="IPR002933">
    <property type="entry name" value="Peptidase_M20"/>
</dbReference>
<keyword evidence="5" id="KW-1185">Reference proteome</keyword>
<keyword evidence="2 4" id="KW-0378">Hydrolase</keyword>
<evidence type="ECO:0000256" key="2">
    <source>
        <dbReference type="ARBA" id="ARBA00022801"/>
    </source>
</evidence>
<dbReference type="PANTHER" id="PTHR32494:SF5">
    <property type="entry name" value="ALLANTOATE AMIDOHYDROLASE"/>
    <property type="match status" value="1"/>
</dbReference>
<dbReference type="Pfam" id="PF01546">
    <property type="entry name" value="Peptidase_M20"/>
    <property type="match status" value="1"/>
</dbReference>
<dbReference type="GO" id="GO:0050538">
    <property type="term" value="F:N-carbamoyl-L-amino-acid hydrolase activity"/>
    <property type="evidence" value="ECO:0007669"/>
    <property type="project" value="UniProtKB-EC"/>
</dbReference>
<protein>
    <submittedName>
        <fullName evidence="4">N-carbamoyl-L-amino-acid hydrolase</fullName>
        <ecNumber evidence="4">3.5.1.87</ecNumber>
    </submittedName>
</protein>
<dbReference type="InterPro" id="IPR011650">
    <property type="entry name" value="Peptidase_M20_dimer"/>
</dbReference>
<dbReference type="SUPFAM" id="SSF55031">
    <property type="entry name" value="Bacterial exopeptidase dimerisation domain"/>
    <property type="match status" value="1"/>
</dbReference>
<dbReference type="InterPro" id="IPR036264">
    <property type="entry name" value="Bact_exopeptidase_dim_dom"/>
</dbReference>
<dbReference type="SUPFAM" id="SSF53187">
    <property type="entry name" value="Zn-dependent exopeptidases"/>
    <property type="match status" value="1"/>
</dbReference>
<accession>A0ABS2T092</accession>
<dbReference type="PIRSF" id="PIRSF001235">
    <property type="entry name" value="Amidase_carbamoylase"/>
    <property type="match status" value="1"/>
</dbReference>
<dbReference type="PANTHER" id="PTHR32494">
    <property type="entry name" value="ALLANTOATE DEIMINASE-RELATED"/>
    <property type="match status" value="1"/>
</dbReference>
<dbReference type="NCBIfam" id="NF006771">
    <property type="entry name" value="PRK09290.1-5"/>
    <property type="match status" value="1"/>
</dbReference>
<evidence type="ECO:0000256" key="1">
    <source>
        <dbReference type="ARBA" id="ARBA00006153"/>
    </source>
</evidence>
<name>A0ABS2T092_9BACI</name>
<dbReference type="Gene3D" id="3.30.70.360">
    <property type="match status" value="1"/>
</dbReference>
<evidence type="ECO:0000259" key="3">
    <source>
        <dbReference type="Pfam" id="PF07687"/>
    </source>
</evidence>
<dbReference type="EMBL" id="JAFBCV010000024">
    <property type="protein sequence ID" value="MBM7841203.1"/>
    <property type="molecule type" value="Genomic_DNA"/>
</dbReference>
<dbReference type="NCBIfam" id="TIGR01879">
    <property type="entry name" value="hydantase"/>
    <property type="match status" value="1"/>
</dbReference>